<dbReference type="InterPro" id="IPR029063">
    <property type="entry name" value="SAM-dependent_MTases_sf"/>
</dbReference>
<name>A0A8T7LZA7_9CHLR</name>
<dbReference type="Proteomes" id="UP000521676">
    <property type="component" value="Unassembled WGS sequence"/>
</dbReference>
<dbReference type="GO" id="GO:0032259">
    <property type="term" value="P:methylation"/>
    <property type="evidence" value="ECO:0007669"/>
    <property type="project" value="UniProtKB-KW"/>
</dbReference>
<evidence type="ECO:0000313" key="7">
    <source>
        <dbReference type="EMBL" id="WJW65718.1"/>
    </source>
</evidence>
<evidence type="ECO:0000256" key="4">
    <source>
        <dbReference type="SAM" id="MobiDB-lite"/>
    </source>
</evidence>
<keyword evidence="9" id="KW-1185">Reference proteome</keyword>
<sequence length="257" mass="29102">MFTKIEQTRWQGSQFSSPEQPTVEVSDSWLNSEGQQRARYRFARELMRGNDVLEIGCGSGHGSVTLLKSGARSVTSVDTSPDAIESARRHYAASNLHYQLADLQKLPYSKASFDVIVAFDIIEQVTDPEKLLKEFHRVLRSGGTLIISSHNRQYFSEGYDHSLYLRRGFTPAELIEILSHRFKPPYRIYGQFEIGQLTTSGVSSYIPTITEGLNTGDMKKCSKKSFRQGHAYLSEDDFVFSEQHLEEAPILLALCHK</sequence>
<dbReference type="Pfam" id="PF08241">
    <property type="entry name" value="Methyltransf_11"/>
    <property type="match status" value="1"/>
</dbReference>
<evidence type="ECO:0000259" key="5">
    <source>
        <dbReference type="Pfam" id="PF08241"/>
    </source>
</evidence>
<evidence type="ECO:0000313" key="9">
    <source>
        <dbReference type="Proteomes" id="UP001431572"/>
    </source>
</evidence>
<accession>A0A8T7LZA7</accession>
<keyword evidence="2" id="KW-0808">Transferase</keyword>
<reference evidence="7" key="2">
    <citation type="journal article" date="2024" name="Nature">
        <title>Anoxygenic phototroph of the Chloroflexota uses a type I reaction centre.</title>
        <authorList>
            <person name="Tsuji J.M."/>
            <person name="Shaw N.A."/>
            <person name="Nagashima S."/>
            <person name="Venkiteswaran J.J."/>
            <person name="Schiff S.L."/>
            <person name="Watanabe T."/>
            <person name="Fukui M."/>
            <person name="Hanada S."/>
            <person name="Tank M."/>
            <person name="Neufeld J.D."/>
        </authorList>
    </citation>
    <scope>NUCLEOTIDE SEQUENCE</scope>
    <source>
        <strain evidence="7">L227-S17</strain>
    </source>
</reference>
<dbReference type="CDD" id="cd02440">
    <property type="entry name" value="AdoMet_MTases"/>
    <property type="match status" value="1"/>
</dbReference>
<protein>
    <submittedName>
        <fullName evidence="6">Class I SAM-dependent methyltransferase</fullName>
    </submittedName>
</protein>
<gene>
    <name evidence="6" type="ORF">HXX08_10760</name>
    <name evidence="7" type="ORF">OZ401_001496</name>
</gene>
<evidence type="ECO:0000256" key="3">
    <source>
        <dbReference type="ARBA" id="ARBA00022691"/>
    </source>
</evidence>
<organism evidence="6 8">
    <name type="scientific">Candidatus Chlorohelix allophototropha</name>
    <dbReference type="NCBI Taxonomy" id="3003348"/>
    <lineage>
        <taxon>Bacteria</taxon>
        <taxon>Bacillati</taxon>
        <taxon>Chloroflexota</taxon>
        <taxon>Chloroflexia</taxon>
        <taxon>Candidatus Chloroheliales</taxon>
        <taxon>Candidatus Chloroheliaceae</taxon>
        <taxon>Candidatus Chlorohelix</taxon>
    </lineage>
</organism>
<proteinExistence type="predicted"/>
<reference evidence="6 8" key="1">
    <citation type="submission" date="2020-06" db="EMBL/GenBank/DDBJ databases">
        <title>Anoxygenic phototrophic Chloroflexota member uses a Type I reaction center.</title>
        <authorList>
            <person name="Tsuji J.M."/>
            <person name="Shaw N.A."/>
            <person name="Nagashima S."/>
            <person name="Venkiteswaran J."/>
            <person name="Schiff S.L."/>
            <person name="Hanada S."/>
            <person name="Tank M."/>
            <person name="Neufeld J.D."/>
        </authorList>
    </citation>
    <scope>NUCLEOTIDE SEQUENCE [LARGE SCALE GENOMIC DNA]</scope>
    <source>
        <strain evidence="6">L227-S17</strain>
    </source>
</reference>
<evidence type="ECO:0000256" key="2">
    <source>
        <dbReference type="ARBA" id="ARBA00022679"/>
    </source>
</evidence>
<dbReference type="EMBL" id="CP128399">
    <property type="protein sequence ID" value="WJW65718.1"/>
    <property type="molecule type" value="Genomic_DNA"/>
</dbReference>
<dbReference type="SUPFAM" id="SSF53335">
    <property type="entry name" value="S-adenosyl-L-methionine-dependent methyltransferases"/>
    <property type="match status" value="1"/>
</dbReference>
<dbReference type="PANTHER" id="PTHR43464">
    <property type="entry name" value="METHYLTRANSFERASE"/>
    <property type="match status" value="1"/>
</dbReference>
<dbReference type="GO" id="GO:0008757">
    <property type="term" value="F:S-adenosylmethionine-dependent methyltransferase activity"/>
    <property type="evidence" value="ECO:0007669"/>
    <property type="project" value="InterPro"/>
</dbReference>
<feature type="compositionally biased region" description="Polar residues" evidence="4">
    <location>
        <begin position="8"/>
        <end position="26"/>
    </location>
</feature>
<dbReference type="EMBL" id="JACATZ010000001">
    <property type="protein sequence ID" value="NWJ46347.1"/>
    <property type="molecule type" value="Genomic_DNA"/>
</dbReference>
<dbReference type="PANTHER" id="PTHR43464:SF19">
    <property type="entry name" value="UBIQUINONE BIOSYNTHESIS O-METHYLTRANSFERASE, MITOCHONDRIAL"/>
    <property type="match status" value="1"/>
</dbReference>
<feature type="region of interest" description="Disordered" evidence="4">
    <location>
        <begin position="1"/>
        <end position="26"/>
    </location>
</feature>
<dbReference type="RefSeq" id="WP_341467603.1">
    <property type="nucleotide sequence ID" value="NZ_CP128399.1"/>
</dbReference>
<dbReference type="InterPro" id="IPR013216">
    <property type="entry name" value="Methyltransf_11"/>
</dbReference>
<evidence type="ECO:0000313" key="6">
    <source>
        <dbReference type="EMBL" id="NWJ46347.1"/>
    </source>
</evidence>
<keyword evidence="1 6" id="KW-0489">Methyltransferase</keyword>
<keyword evidence="3" id="KW-0949">S-adenosyl-L-methionine</keyword>
<dbReference type="Gene3D" id="3.40.50.150">
    <property type="entry name" value="Vaccinia Virus protein VP39"/>
    <property type="match status" value="1"/>
</dbReference>
<evidence type="ECO:0000313" key="8">
    <source>
        <dbReference type="Proteomes" id="UP000521676"/>
    </source>
</evidence>
<dbReference type="AlphaFoldDB" id="A0A8T7LZA7"/>
<evidence type="ECO:0000256" key="1">
    <source>
        <dbReference type="ARBA" id="ARBA00022603"/>
    </source>
</evidence>
<feature type="domain" description="Methyltransferase type 11" evidence="5">
    <location>
        <begin position="53"/>
        <end position="147"/>
    </location>
</feature>
<dbReference type="Proteomes" id="UP001431572">
    <property type="component" value="Chromosome 1"/>
</dbReference>